<gene>
    <name evidence="1" type="ORF">U472_08300</name>
</gene>
<comment type="caution">
    <text evidence="1">The sequence shown here is derived from an EMBL/GenBank/DDBJ whole genome shotgun (WGS) entry which is preliminary data.</text>
</comment>
<organism evidence="1 2">
    <name type="scientific">Orenia metallireducens</name>
    <dbReference type="NCBI Taxonomy" id="1413210"/>
    <lineage>
        <taxon>Bacteria</taxon>
        <taxon>Bacillati</taxon>
        <taxon>Bacillota</taxon>
        <taxon>Clostridia</taxon>
        <taxon>Halanaerobiales</taxon>
        <taxon>Halobacteroidaceae</taxon>
        <taxon>Orenia</taxon>
    </lineage>
</organism>
<dbReference type="Proteomes" id="UP000093514">
    <property type="component" value="Unassembled WGS sequence"/>
</dbReference>
<keyword evidence="2" id="KW-1185">Reference proteome</keyword>
<dbReference type="RefSeq" id="WP_068717411.1">
    <property type="nucleotide sequence ID" value="NZ_LWDV01000009.1"/>
</dbReference>
<reference evidence="2" key="1">
    <citation type="submission" date="2016-07" db="EMBL/GenBank/DDBJ databases">
        <authorList>
            <person name="Florea S."/>
            <person name="Webb J.S."/>
            <person name="Jaromczyk J."/>
            <person name="Schardl C.L."/>
        </authorList>
    </citation>
    <scope>NUCLEOTIDE SEQUENCE [LARGE SCALE GENOMIC DNA]</scope>
    <source>
        <strain evidence="2">Z6</strain>
    </source>
</reference>
<dbReference type="AlphaFoldDB" id="A0A1C0A6X6"/>
<accession>A0A1C0A6X6</accession>
<sequence>MGAFVVLIKEFEDEEKVTYNFGPDESIMGKIELNKKTKIFAEIEPVDSNDSSKFYFNRAAQRLAKCLIREGGSFPEKTHLNLKKF</sequence>
<protein>
    <submittedName>
        <fullName evidence="1">Uncharacterized protein</fullName>
    </submittedName>
</protein>
<dbReference type="OrthoDB" id="2880698at2"/>
<reference evidence="1 2" key="2">
    <citation type="submission" date="2016-08" db="EMBL/GenBank/DDBJ databases">
        <title>Orenia metallireducens sp. nov. strain Z6, a Novel Metal-reducing Firmicute from the Deep Subsurface.</title>
        <authorList>
            <person name="Maxim B.I."/>
            <person name="Kenneth K."/>
            <person name="Flynn T.M."/>
            <person name="Oloughlin E.J."/>
            <person name="Locke R.A."/>
            <person name="Weber J.R."/>
            <person name="Egan S.M."/>
            <person name="Mackie R.I."/>
            <person name="Cann I.K."/>
        </authorList>
    </citation>
    <scope>NUCLEOTIDE SEQUENCE [LARGE SCALE GENOMIC DNA]</scope>
    <source>
        <strain evidence="1 2">Z6</strain>
    </source>
</reference>
<name>A0A1C0A6X6_9FIRM</name>
<evidence type="ECO:0000313" key="1">
    <source>
        <dbReference type="EMBL" id="OCL26015.1"/>
    </source>
</evidence>
<evidence type="ECO:0000313" key="2">
    <source>
        <dbReference type="Proteomes" id="UP000093514"/>
    </source>
</evidence>
<dbReference type="EMBL" id="LWDV01000009">
    <property type="protein sequence ID" value="OCL26015.1"/>
    <property type="molecule type" value="Genomic_DNA"/>
</dbReference>
<proteinExistence type="predicted"/>